<proteinExistence type="predicted"/>
<organism evidence="1 2">
    <name type="scientific">Blautia difficilis</name>
    <dbReference type="NCBI Taxonomy" id="2763027"/>
    <lineage>
        <taxon>Bacteria</taxon>
        <taxon>Bacillati</taxon>
        <taxon>Bacillota</taxon>
        <taxon>Clostridia</taxon>
        <taxon>Lachnospirales</taxon>
        <taxon>Lachnospiraceae</taxon>
        <taxon>Blautia</taxon>
    </lineage>
</organism>
<evidence type="ECO:0000313" key="1">
    <source>
        <dbReference type="EMBL" id="MBC5780330.1"/>
    </source>
</evidence>
<accession>A0ABR7IJY0</accession>
<reference evidence="1 2" key="1">
    <citation type="submission" date="2020-08" db="EMBL/GenBank/DDBJ databases">
        <title>Genome public.</title>
        <authorList>
            <person name="Liu C."/>
            <person name="Sun Q."/>
        </authorList>
    </citation>
    <scope>NUCLEOTIDE SEQUENCE [LARGE SCALE GENOMIC DNA]</scope>
    <source>
        <strain evidence="1 2">M29</strain>
    </source>
</reference>
<sequence>MVAETMEGIFSMKKWKSILVGLSCLSILLAAGEIPASASDEIPEQSIIYWSMWEEDEPQAEVIREAADAYQEATGISVEIQWKGREIRSLIGPALDAGEEIDLFDDDYQRMVQEHGIYLTDLKKIAASVDYEKHVMPILLEQIERWGKDKLLTMPYQPYITGVWYNKDLWEKAGLTDEDIPETWQKLLRVCRKLKISDIGASPMACDSAYLDLLFGYQLARYVGQDQAVRIIKNDTWDQVPEALQAAEDIRTLFWTGYMSEISPAEFPEGQNQIGNEEAVMFLQGSWGPNEVMENTHCDIRWGFFPWPSVNDGVDGTEGLMAGAQGFGITDRSEKKQEAFDFAYSICTGENDMKITDAVQSVPADTENAQWPEAIAEASDYLDKMKKTYMWAAGLETADYKDGLQRELVKLTKLEETPEEFIENLSNMK</sequence>
<comment type="caution">
    <text evidence="1">The sequence shown here is derived from an EMBL/GenBank/DDBJ whole genome shotgun (WGS) entry which is preliminary data.</text>
</comment>
<dbReference type="Pfam" id="PF01547">
    <property type="entry name" value="SBP_bac_1"/>
    <property type="match status" value="1"/>
</dbReference>
<dbReference type="SUPFAM" id="SSF53850">
    <property type="entry name" value="Periplasmic binding protein-like II"/>
    <property type="match status" value="1"/>
</dbReference>
<dbReference type="Proteomes" id="UP000649826">
    <property type="component" value="Unassembled WGS sequence"/>
</dbReference>
<dbReference type="PANTHER" id="PTHR43649:SF12">
    <property type="entry name" value="DIACETYLCHITOBIOSE BINDING PROTEIN DASA"/>
    <property type="match status" value="1"/>
</dbReference>
<dbReference type="PANTHER" id="PTHR43649">
    <property type="entry name" value="ARABINOSE-BINDING PROTEIN-RELATED"/>
    <property type="match status" value="1"/>
</dbReference>
<evidence type="ECO:0000313" key="2">
    <source>
        <dbReference type="Proteomes" id="UP000649826"/>
    </source>
</evidence>
<dbReference type="Gene3D" id="3.40.190.10">
    <property type="entry name" value="Periplasmic binding protein-like II"/>
    <property type="match status" value="2"/>
</dbReference>
<dbReference type="InterPro" id="IPR006059">
    <property type="entry name" value="SBP"/>
</dbReference>
<protein>
    <submittedName>
        <fullName evidence="1">Extracellular solute-binding protein</fullName>
    </submittedName>
</protein>
<gene>
    <name evidence="1" type="ORF">H8Z82_11875</name>
</gene>
<keyword evidence="2" id="KW-1185">Reference proteome</keyword>
<name>A0ABR7IJY0_9FIRM</name>
<dbReference type="EMBL" id="JACOQG010000020">
    <property type="protein sequence ID" value="MBC5780330.1"/>
    <property type="molecule type" value="Genomic_DNA"/>
</dbReference>
<dbReference type="InterPro" id="IPR050490">
    <property type="entry name" value="Bact_solute-bd_prot1"/>
</dbReference>